<evidence type="ECO:0000256" key="1">
    <source>
        <dbReference type="SAM" id="MobiDB-lite"/>
    </source>
</evidence>
<dbReference type="GO" id="GO:0005509">
    <property type="term" value="F:calcium ion binding"/>
    <property type="evidence" value="ECO:0007669"/>
    <property type="project" value="InterPro"/>
</dbReference>
<feature type="compositionally biased region" description="Basic and acidic residues" evidence="1">
    <location>
        <begin position="409"/>
        <end position="419"/>
    </location>
</feature>
<dbReference type="Gene3D" id="2.60.40.10">
    <property type="entry name" value="Immunoglobulins"/>
    <property type="match status" value="1"/>
</dbReference>
<name>A0A9X3YP12_9GAMM</name>
<organism evidence="2 3">
    <name type="scientific">Tahibacter soli</name>
    <dbReference type="NCBI Taxonomy" id="2983605"/>
    <lineage>
        <taxon>Bacteria</taxon>
        <taxon>Pseudomonadati</taxon>
        <taxon>Pseudomonadota</taxon>
        <taxon>Gammaproteobacteria</taxon>
        <taxon>Lysobacterales</taxon>
        <taxon>Rhodanobacteraceae</taxon>
        <taxon>Tahibacter</taxon>
    </lineage>
</organism>
<protein>
    <submittedName>
        <fullName evidence="2">Uncharacterized protein</fullName>
    </submittedName>
</protein>
<dbReference type="SUPFAM" id="SSF103647">
    <property type="entry name" value="TSP type-3 repeat"/>
    <property type="match status" value="1"/>
</dbReference>
<evidence type="ECO:0000313" key="2">
    <source>
        <dbReference type="EMBL" id="MDC8015304.1"/>
    </source>
</evidence>
<accession>A0A9X3YP12</accession>
<dbReference type="InterPro" id="IPR013783">
    <property type="entry name" value="Ig-like_fold"/>
</dbReference>
<feature type="region of interest" description="Disordered" evidence="1">
    <location>
        <begin position="223"/>
        <end position="246"/>
    </location>
</feature>
<sequence>MRTLVAASAGLPPASVSFAGAHGKEAFVRSTRSACAFAGGWLLCAWLAGALSAAAAQESPDPVYGSGFEPCETTGIPTADAGDDRVSGLGQEVVLDGRRSCSPRREPLTFHWFLAEKPDGSVVAIDDATAATARLRPDLHGRYGVRLIVDDGTSASEPDEAAVRAFRNFGVDSDEDELSDALERSLGLDPYEADSFGDGVRDGNRDLDADGLSILQELLLATDPINPDSDGDGINDGSEDFDRDGLNNVDEFALGTGPMLRDSDGDGWIDGYERDGGGNPLDPAVVPRLFVASAPVASHEVKLPLTAHASGLPYNTIAATPIAPHEAKLPLTAHASGLPFNTIVASPIAPHEVKLPLTGHASGLPFNTIVATPIAPHEVKLPLTGHASGLPFNTIGAEPPSGHSVTRPSAEKRKPPAKE</sequence>
<evidence type="ECO:0000313" key="3">
    <source>
        <dbReference type="Proteomes" id="UP001139971"/>
    </source>
</evidence>
<dbReference type="AlphaFoldDB" id="A0A9X3YP12"/>
<gene>
    <name evidence="2" type="ORF">OD750_022430</name>
</gene>
<dbReference type="InterPro" id="IPR028974">
    <property type="entry name" value="TSP_type-3_rpt"/>
</dbReference>
<dbReference type="Proteomes" id="UP001139971">
    <property type="component" value="Unassembled WGS sequence"/>
</dbReference>
<reference evidence="2" key="1">
    <citation type="submission" date="2023-02" db="EMBL/GenBank/DDBJ databases">
        <title>Tahibacter soli sp. nov. isolated from soil.</title>
        <authorList>
            <person name="Baek J.H."/>
            <person name="Lee J.K."/>
            <person name="Choi D.G."/>
            <person name="Jeon C.O."/>
        </authorList>
    </citation>
    <scope>NUCLEOTIDE SEQUENCE</scope>
    <source>
        <strain evidence="2">BL</strain>
    </source>
</reference>
<dbReference type="RefSeq" id="WP_263544316.1">
    <property type="nucleotide sequence ID" value="NZ_JAOVZO020000020.1"/>
</dbReference>
<feature type="compositionally biased region" description="Acidic residues" evidence="1">
    <location>
        <begin position="229"/>
        <end position="242"/>
    </location>
</feature>
<feature type="region of interest" description="Disordered" evidence="1">
    <location>
        <begin position="392"/>
        <end position="419"/>
    </location>
</feature>
<dbReference type="EMBL" id="JAOVZO020000020">
    <property type="protein sequence ID" value="MDC8015304.1"/>
    <property type="molecule type" value="Genomic_DNA"/>
</dbReference>
<comment type="caution">
    <text evidence="2">The sequence shown here is derived from an EMBL/GenBank/DDBJ whole genome shotgun (WGS) entry which is preliminary data.</text>
</comment>
<keyword evidence="3" id="KW-1185">Reference proteome</keyword>
<proteinExistence type="predicted"/>